<feature type="non-terminal residue" evidence="1">
    <location>
        <position position="56"/>
    </location>
</feature>
<evidence type="ECO:0000313" key="2">
    <source>
        <dbReference type="Proteomes" id="UP000823775"/>
    </source>
</evidence>
<name>A0ABS8RNZ4_DATST</name>
<gene>
    <name evidence="1" type="ORF">HAX54_043808</name>
</gene>
<evidence type="ECO:0000313" key="1">
    <source>
        <dbReference type="EMBL" id="MCD7448533.1"/>
    </source>
</evidence>
<proteinExistence type="predicted"/>
<dbReference type="Proteomes" id="UP000823775">
    <property type="component" value="Unassembled WGS sequence"/>
</dbReference>
<protein>
    <submittedName>
        <fullName evidence="1">Uncharacterized protein</fullName>
    </submittedName>
</protein>
<sequence length="56" mass="6524">MAEIDHHHALYLQDLPSDKVKGIGRERDDLYILSDTINYWIQNDIRVAATISKKDK</sequence>
<keyword evidence="2" id="KW-1185">Reference proteome</keyword>
<comment type="caution">
    <text evidence="1">The sequence shown here is derived from an EMBL/GenBank/DDBJ whole genome shotgun (WGS) entry which is preliminary data.</text>
</comment>
<organism evidence="1 2">
    <name type="scientific">Datura stramonium</name>
    <name type="common">Jimsonweed</name>
    <name type="synonym">Common thornapple</name>
    <dbReference type="NCBI Taxonomy" id="4076"/>
    <lineage>
        <taxon>Eukaryota</taxon>
        <taxon>Viridiplantae</taxon>
        <taxon>Streptophyta</taxon>
        <taxon>Embryophyta</taxon>
        <taxon>Tracheophyta</taxon>
        <taxon>Spermatophyta</taxon>
        <taxon>Magnoliopsida</taxon>
        <taxon>eudicotyledons</taxon>
        <taxon>Gunneridae</taxon>
        <taxon>Pentapetalae</taxon>
        <taxon>asterids</taxon>
        <taxon>lamiids</taxon>
        <taxon>Solanales</taxon>
        <taxon>Solanaceae</taxon>
        <taxon>Solanoideae</taxon>
        <taxon>Datureae</taxon>
        <taxon>Datura</taxon>
    </lineage>
</organism>
<accession>A0ABS8RNZ4</accession>
<reference evidence="1 2" key="1">
    <citation type="journal article" date="2021" name="BMC Genomics">
        <title>Datura genome reveals duplications of psychoactive alkaloid biosynthetic genes and high mutation rate following tissue culture.</title>
        <authorList>
            <person name="Rajewski A."/>
            <person name="Carter-House D."/>
            <person name="Stajich J."/>
            <person name="Litt A."/>
        </authorList>
    </citation>
    <scope>NUCLEOTIDE SEQUENCE [LARGE SCALE GENOMIC DNA]</scope>
    <source>
        <strain evidence="1">AR-01</strain>
    </source>
</reference>
<dbReference type="EMBL" id="JACEIK010000066">
    <property type="protein sequence ID" value="MCD7448533.1"/>
    <property type="molecule type" value="Genomic_DNA"/>
</dbReference>